<reference evidence="1 2" key="1">
    <citation type="submission" date="2022-01" db="EMBL/GenBank/DDBJ databases">
        <title>A chromosomal length assembly of Cordylochernes scorpioides.</title>
        <authorList>
            <person name="Zeh D."/>
            <person name="Zeh J."/>
        </authorList>
    </citation>
    <scope>NUCLEOTIDE SEQUENCE [LARGE SCALE GENOMIC DNA]</scope>
    <source>
        <strain evidence="1">IN4F17</strain>
        <tissue evidence="1">Whole Body</tissue>
    </source>
</reference>
<protein>
    <submittedName>
        <fullName evidence="1">THOC1</fullName>
    </submittedName>
</protein>
<name>A0ABY6L7Y4_9ARAC</name>
<dbReference type="Pfam" id="PF11957">
    <property type="entry name" value="efThoc1"/>
    <property type="match status" value="1"/>
</dbReference>
<proteinExistence type="predicted"/>
<dbReference type="PANTHER" id="PTHR13265:SF0">
    <property type="entry name" value="HPR1"/>
    <property type="match status" value="1"/>
</dbReference>
<dbReference type="PANTHER" id="PTHR13265">
    <property type="entry name" value="THO COMPLEX SUBUNIT 1"/>
    <property type="match status" value="1"/>
</dbReference>
<keyword evidence="2" id="KW-1185">Reference proteome</keyword>
<dbReference type="Proteomes" id="UP001235939">
    <property type="component" value="Chromosome 14"/>
</dbReference>
<sequence length="212" mass="23829">MFPHVTQRSVTSAARKLIEDAISSKDHAALFSHLEKFSGEKGLVDQAFRELGIQQVVGLICKLIFHVSQWLTFVVSQSTEIESPVEPLLSLSVECAEKGLCSIHLPVTLLSDILDCLTLDRCEKLFSWVEARVHFWQKDFFFNTCKNRILRTCNGKFLLARITWYSTVTVILQIYSGDCPAPRTLSSVVVPWSSSLRSSLSLSDPVRLPSLL</sequence>
<evidence type="ECO:0000313" key="1">
    <source>
        <dbReference type="EMBL" id="UYV76322.1"/>
    </source>
</evidence>
<evidence type="ECO:0000313" key="2">
    <source>
        <dbReference type="Proteomes" id="UP001235939"/>
    </source>
</evidence>
<dbReference type="InterPro" id="IPR021861">
    <property type="entry name" value="THO_THOC1"/>
</dbReference>
<dbReference type="EMBL" id="CP092876">
    <property type="protein sequence ID" value="UYV76322.1"/>
    <property type="molecule type" value="Genomic_DNA"/>
</dbReference>
<gene>
    <name evidence="1" type="ORF">LAZ67_14000022</name>
</gene>
<organism evidence="1 2">
    <name type="scientific">Cordylochernes scorpioides</name>
    <dbReference type="NCBI Taxonomy" id="51811"/>
    <lineage>
        <taxon>Eukaryota</taxon>
        <taxon>Metazoa</taxon>
        <taxon>Ecdysozoa</taxon>
        <taxon>Arthropoda</taxon>
        <taxon>Chelicerata</taxon>
        <taxon>Arachnida</taxon>
        <taxon>Pseudoscorpiones</taxon>
        <taxon>Cheliferoidea</taxon>
        <taxon>Chernetidae</taxon>
        <taxon>Cordylochernes</taxon>
    </lineage>
</organism>
<accession>A0ABY6L7Y4</accession>